<dbReference type="AlphaFoldDB" id="A0A497YJF4"/>
<dbReference type="EMBL" id="RCCP01000001">
    <property type="protein sequence ID" value="RLJ91217.1"/>
    <property type="molecule type" value="Genomic_DNA"/>
</dbReference>
<organism evidence="1 2">
    <name type="scientific">Planococcus citreus</name>
    <dbReference type="NCBI Taxonomy" id="1373"/>
    <lineage>
        <taxon>Bacteria</taxon>
        <taxon>Bacillati</taxon>
        <taxon>Bacillota</taxon>
        <taxon>Bacilli</taxon>
        <taxon>Bacillales</taxon>
        <taxon>Caryophanaceae</taxon>
        <taxon>Planococcus</taxon>
    </lineage>
</organism>
<evidence type="ECO:0000313" key="2">
    <source>
        <dbReference type="Proteomes" id="UP000280791"/>
    </source>
</evidence>
<comment type="caution">
    <text evidence="1">The sequence shown here is derived from an EMBL/GenBank/DDBJ whole genome shotgun (WGS) entry which is preliminary data.</text>
</comment>
<keyword evidence="2" id="KW-1185">Reference proteome</keyword>
<protein>
    <submittedName>
        <fullName evidence="1">Uncharacterized protein</fullName>
    </submittedName>
</protein>
<evidence type="ECO:0000313" key="1">
    <source>
        <dbReference type="EMBL" id="RLJ91217.1"/>
    </source>
</evidence>
<sequence length="80" mass="9294">MNNIPFFFVESNRHYQSFLSYEEAGETSTGAYTTSFLQSPSNDGVAMSRYYLHKDEKTEETIQALYSQIFESIETNDDDR</sequence>
<dbReference type="Proteomes" id="UP000280791">
    <property type="component" value="Unassembled WGS sequence"/>
</dbReference>
<accession>A0A497YJF4</accession>
<name>A0A497YJF4_9BACL</name>
<dbReference type="OrthoDB" id="2454533at2"/>
<proteinExistence type="predicted"/>
<gene>
    <name evidence="1" type="ORF">DFR62_1375</name>
</gene>
<reference evidence="1 2" key="1">
    <citation type="submission" date="2018-10" db="EMBL/GenBank/DDBJ databases">
        <title>Genomic Encyclopedia of Type Strains, Phase IV (KMG-IV): sequencing the most valuable type-strain genomes for metagenomic binning, comparative biology and taxonomic classification.</title>
        <authorList>
            <person name="Goeker M."/>
        </authorList>
    </citation>
    <scope>NUCLEOTIDE SEQUENCE [LARGE SCALE GENOMIC DNA]</scope>
    <source>
        <strain evidence="1 2">DSM 20549</strain>
    </source>
</reference>
<dbReference type="RefSeq" id="WP_121298924.1">
    <property type="nucleotide sequence ID" value="NZ_QBEW01000050.1"/>
</dbReference>